<feature type="domain" description="PH" evidence="1">
    <location>
        <begin position="29"/>
        <end position="120"/>
    </location>
</feature>
<dbReference type="SUPFAM" id="SSF50729">
    <property type="entry name" value="PH domain-like"/>
    <property type="match status" value="1"/>
</dbReference>
<evidence type="ECO:0000259" key="1">
    <source>
        <dbReference type="PROSITE" id="PS50003"/>
    </source>
</evidence>
<evidence type="ECO:0000313" key="2">
    <source>
        <dbReference type="EMBL" id="TMW66415.1"/>
    </source>
</evidence>
<evidence type="ECO:0000313" key="3">
    <source>
        <dbReference type="Proteomes" id="UP000794436"/>
    </source>
</evidence>
<proteinExistence type="predicted"/>
<protein>
    <recommendedName>
        <fullName evidence="1">PH domain-containing protein</fullName>
    </recommendedName>
</protein>
<dbReference type="AlphaFoldDB" id="A0A8K1CN66"/>
<sequence>MTRKRSTPSSRTEISCTSTESSRSDSYIEGTCEGWMYWKRDENCWMKVYVVVRRHSLWLTRSSSASSLSSPLIQLAVARVERTTHRVFAVTGPSGESMELFSYDETQNWAWYDALVEAANWTRESIAEQSAVEQTKTSMISRISSFRHSSVERQYRGTLVRYNQDRKGNGWKRFWRSLGIRESLRKRMEDVVDRLDARTPTSRSWA</sequence>
<gene>
    <name evidence="2" type="ORF">Poli38472_004180</name>
</gene>
<dbReference type="OrthoDB" id="161314at2759"/>
<keyword evidence="3" id="KW-1185">Reference proteome</keyword>
<dbReference type="Proteomes" id="UP000794436">
    <property type="component" value="Unassembled WGS sequence"/>
</dbReference>
<reference evidence="2" key="1">
    <citation type="submission" date="2019-03" db="EMBL/GenBank/DDBJ databases">
        <title>Long read genome sequence of the mycoparasitic Pythium oligandrum ATCC 38472 isolated from sugarbeet rhizosphere.</title>
        <authorList>
            <person name="Gaulin E."/>
        </authorList>
    </citation>
    <scope>NUCLEOTIDE SEQUENCE</scope>
    <source>
        <strain evidence="2">ATCC 38472_TT</strain>
    </source>
</reference>
<accession>A0A8K1CN66</accession>
<organism evidence="2 3">
    <name type="scientific">Pythium oligandrum</name>
    <name type="common">Mycoparasitic fungus</name>
    <dbReference type="NCBI Taxonomy" id="41045"/>
    <lineage>
        <taxon>Eukaryota</taxon>
        <taxon>Sar</taxon>
        <taxon>Stramenopiles</taxon>
        <taxon>Oomycota</taxon>
        <taxon>Peronosporomycetes</taxon>
        <taxon>Pythiales</taxon>
        <taxon>Pythiaceae</taxon>
        <taxon>Pythium</taxon>
    </lineage>
</organism>
<comment type="caution">
    <text evidence="2">The sequence shown here is derived from an EMBL/GenBank/DDBJ whole genome shotgun (WGS) entry which is preliminary data.</text>
</comment>
<dbReference type="PROSITE" id="PS50003">
    <property type="entry name" value="PH_DOMAIN"/>
    <property type="match status" value="1"/>
</dbReference>
<dbReference type="EMBL" id="SPLM01000036">
    <property type="protein sequence ID" value="TMW66415.1"/>
    <property type="molecule type" value="Genomic_DNA"/>
</dbReference>
<dbReference type="InterPro" id="IPR001849">
    <property type="entry name" value="PH_domain"/>
</dbReference>
<name>A0A8K1CN66_PYTOL</name>